<dbReference type="InParanoid" id="A0A7J7D8N0"/>
<dbReference type="InterPro" id="IPR036770">
    <property type="entry name" value="Ankyrin_rpt-contain_sf"/>
</dbReference>
<dbReference type="InterPro" id="IPR002110">
    <property type="entry name" value="Ankyrin_rpt"/>
</dbReference>
<accession>A0A7J7D8N0</accession>
<proteinExistence type="predicted"/>
<dbReference type="Proteomes" id="UP000593562">
    <property type="component" value="Unassembled WGS sequence"/>
</dbReference>
<keyword evidence="3" id="KW-1185">Reference proteome</keyword>
<dbReference type="PANTHER" id="PTHR24121:SF16">
    <property type="entry name" value="NON-SPECIFIC SERINE_THREONINE PROTEIN KINASE"/>
    <property type="match status" value="1"/>
</dbReference>
<protein>
    <recommendedName>
        <fullName evidence="4">Ankyrin repeat-containing protein</fullName>
    </recommendedName>
</protein>
<organism evidence="2 3">
    <name type="scientific">Tripterygium wilfordii</name>
    <name type="common">Thunder God vine</name>
    <dbReference type="NCBI Taxonomy" id="458696"/>
    <lineage>
        <taxon>Eukaryota</taxon>
        <taxon>Viridiplantae</taxon>
        <taxon>Streptophyta</taxon>
        <taxon>Embryophyta</taxon>
        <taxon>Tracheophyta</taxon>
        <taxon>Spermatophyta</taxon>
        <taxon>Magnoliopsida</taxon>
        <taxon>eudicotyledons</taxon>
        <taxon>Gunneridae</taxon>
        <taxon>Pentapetalae</taxon>
        <taxon>rosids</taxon>
        <taxon>fabids</taxon>
        <taxon>Celastrales</taxon>
        <taxon>Celastraceae</taxon>
        <taxon>Tripterygium</taxon>
    </lineage>
</organism>
<evidence type="ECO:0008006" key="4">
    <source>
        <dbReference type="Google" id="ProtNLM"/>
    </source>
</evidence>
<reference evidence="2 3" key="1">
    <citation type="journal article" date="2020" name="Nat. Commun.">
        <title>Genome of Tripterygium wilfordii and identification of cytochrome P450 involved in triptolide biosynthesis.</title>
        <authorList>
            <person name="Tu L."/>
            <person name="Su P."/>
            <person name="Zhang Z."/>
            <person name="Gao L."/>
            <person name="Wang J."/>
            <person name="Hu T."/>
            <person name="Zhou J."/>
            <person name="Zhang Y."/>
            <person name="Zhao Y."/>
            <person name="Liu Y."/>
            <person name="Song Y."/>
            <person name="Tong Y."/>
            <person name="Lu Y."/>
            <person name="Yang J."/>
            <person name="Xu C."/>
            <person name="Jia M."/>
            <person name="Peters R.J."/>
            <person name="Huang L."/>
            <person name="Gao W."/>
        </authorList>
    </citation>
    <scope>NUCLEOTIDE SEQUENCE [LARGE SCALE GENOMIC DNA]</scope>
    <source>
        <strain evidence="3">cv. XIE 37</strain>
        <tissue evidence="2">Leaf</tissue>
    </source>
</reference>
<dbReference type="SMART" id="SM00248">
    <property type="entry name" value="ANK"/>
    <property type="match status" value="3"/>
</dbReference>
<dbReference type="Gene3D" id="1.25.40.20">
    <property type="entry name" value="Ankyrin repeat-containing domain"/>
    <property type="match status" value="1"/>
</dbReference>
<dbReference type="SUPFAM" id="SSF48403">
    <property type="entry name" value="Ankyrin repeat"/>
    <property type="match status" value="1"/>
</dbReference>
<sequence length="248" mass="27279">MANSLWYALQKKFGKPPPLTSWPVEGGEADHPSFDQFMPLVDAIKQGDLRHVGFFLLGVSQDARNAELSYSGMTAIHLATFAGQGEIVEKLIKRKTKEELVEKTRAGDTVLCLAALNGMTEIAKILIAKNPDLISIRGCGQFLPVSIACNRGHKETTRFLYSETAKHSKDLGEDFGGDNIILFNEAIANNMFDIALDLLEKNGAGLGTERYEGSGQSALLTLSDMPAAFLSGTRLSFWQRLIYTCQYR</sequence>
<dbReference type="AlphaFoldDB" id="A0A7J7D8N0"/>
<dbReference type="PANTHER" id="PTHR24121">
    <property type="entry name" value="NO MECHANORECEPTOR POTENTIAL C, ISOFORM D-RELATED"/>
    <property type="match status" value="1"/>
</dbReference>
<evidence type="ECO:0000313" key="2">
    <source>
        <dbReference type="EMBL" id="KAF5742609.1"/>
    </source>
</evidence>
<name>A0A7J7D8N0_TRIWF</name>
<evidence type="ECO:0000313" key="3">
    <source>
        <dbReference type="Proteomes" id="UP000593562"/>
    </source>
</evidence>
<dbReference type="Pfam" id="PF12796">
    <property type="entry name" value="Ank_2"/>
    <property type="match status" value="1"/>
</dbReference>
<comment type="caution">
    <text evidence="2">The sequence shown here is derived from an EMBL/GenBank/DDBJ whole genome shotgun (WGS) entry which is preliminary data.</text>
</comment>
<gene>
    <name evidence="2" type="ORF">HS088_TW09G00660</name>
</gene>
<dbReference type="EMBL" id="JAAARO010000009">
    <property type="protein sequence ID" value="KAF5742609.1"/>
    <property type="molecule type" value="Genomic_DNA"/>
</dbReference>
<dbReference type="PROSITE" id="PS50088">
    <property type="entry name" value="ANK_REPEAT"/>
    <property type="match status" value="1"/>
</dbReference>
<keyword evidence="1" id="KW-0040">ANK repeat</keyword>
<feature type="repeat" description="ANK" evidence="1">
    <location>
        <begin position="71"/>
        <end position="103"/>
    </location>
</feature>
<evidence type="ECO:0000256" key="1">
    <source>
        <dbReference type="PROSITE-ProRule" id="PRU00023"/>
    </source>
</evidence>